<dbReference type="Gene3D" id="1.10.8.60">
    <property type="match status" value="1"/>
</dbReference>
<evidence type="ECO:0000256" key="1">
    <source>
        <dbReference type="ARBA" id="ARBA00022741"/>
    </source>
</evidence>
<dbReference type="InterPro" id="IPR025662">
    <property type="entry name" value="Sigma_54_int_dom_ATP-bd_1"/>
</dbReference>
<feature type="domain" description="Sigma-54 factor interaction" evidence="6">
    <location>
        <begin position="165"/>
        <end position="394"/>
    </location>
</feature>
<name>A0A1B1YUZ2_9GAMM</name>
<dbReference type="CDD" id="cd00009">
    <property type="entry name" value="AAA"/>
    <property type="match status" value="1"/>
</dbReference>
<evidence type="ECO:0000313" key="7">
    <source>
        <dbReference type="EMBL" id="ANX04595.1"/>
    </source>
</evidence>
<evidence type="ECO:0000259" key="6">
    <source>
        <dbReference type="PROSITE" id="PS50045"/>
    </source>
</evidence>
<dbReference type="InterPro" id="IPR058031">
    <property type="entry name" value="AAA_lid_NorR"/>
</dbReference>
<keyword evidence="8" id="KW-1185">Reference proteome</keyword>
<dbReference type="PROSITE" id="PS00675">
    <property type="entry name" value="SIGMA54_INTERACT_1"/>
    <property type="match status" value="1"/>
</dbReference>
<dbReference type="InterPro" id="IPR025944">
    <property type="entry name" value="Sigma_54_int_dom_CS"/>
</dbReference>
<dbReference type="GO" id="GO:0006355">
    <property type="term" value="P:regulation of DNA-templated transcription"/>
    <property type="evidence" value="ECO:0007669"/>
    <property type="project" value="InterPro"/>
</dbReference>
<evidence type="ECO:0000256" key="4">
    <source>
        <dbReference type="ARBA" id="ARBA00023125"/>
    </source>
</evidence>
<dbReference type="Gene3D" id="1.10.10.60">
    <property type="entry name" value="Homeodomain-like"/>
    <property type="match status" value="1"/>
</dbReference>
<proteinExistence type="predicted"/>
<keyword evidence="5" id="KW-0804">Transcription</keyword>
<dbReference type="PROSITE" id="PS00688">
    <property type="entry name" value="SIGMA54_INTERACT_3"/>
    <property type="match status" value="1"/>
</dbReference>
<dbReference type="SMART" id="SM00382">
    <property type="entry name" value="AAA"/>
    <property type="match status" value="1"/>
</dbReference>
<dbReference type="EMBL" id="CP014671">
    <property type="protein sequence ID" value="ANX04595.1"/>
    <property type="molecule type" value="Genomic_DNA"/>
</dbReference>
<evidence type="ECO:0000313" key="8">
    <source>
        <dbReference type="Proteomes" id="UP000092952"/>
    </source>
</evidence>
<dbReference type="FunFam" id="3.40.50.300:FF:000006">
    <property type="entry name" value="DNA-binding transcriptional regulator NtrC"/>
    <property type="match status" value="1"/>
</dbReference>
<organism evidence="7 8">
    <name type="scientific">Immundisolibacter cernigliae</name>
    <dbReference type="NCBI Taxonomy" id="1810504"/>
    <lineage>
        <taxon>Bacteria</taxon>
        <taxon>Pseudomonadati</taxon>
        <taxon>Pseudomonadota</taxon>
        <taxon>Gammaproteobacteria</taxon>
        <taxon>Immundisolibacterales</taxon>
        <taxon>Immundisolibacteraceae</taxon>
        <taxon>Immundisolibacter</taxon>
    </lineage>
</organism>
<evidence type="ECO:0000256" key="3">
    <source>
        <dbReference type="ARBA" id="ARBA00023015"/>
    </source>
</evidence>
<dbReference type="SUPFAM" id="SSF52540">
    <property type="entry name" value="P-loop containing nucleoside triphosphate hydrolases"/>
    <property type="match status" value="1"/>
</dbReference>
<dbReference type="Proteomes" id="UP000092952">
    <property type="component" value="Chromosome"/>
</dbReference>
<accession>A0A1B1YUZ2</accession>
<dbReference type="GO" id="GO:0005524">
    <property type="term" value="F:ATP binding"/>
    <property type="evidence" value="ECO:0007669"/>
    <property type="project" value="UniProtKB-KW"/>
</dbReference>
<evidence type="ECO:0000256" key="2">
    <source>
        <dbReference type="ARBA" id="ARBA00022840"/>
    </source>
</evidence>
<dbReference type="KEGG" id="gbi:PG2T_10720"/>
<dbReference type="PROSITE" id="PS00676">
    <property type="entry name" value="SIGMA54_INTERACT_2"/>
    <property type="match status" value="1"/>
</dbReference>
<dbReference type="InParanoid" id="A0A1B1YUZ2"/>
<dbReference type="InterPro" id="IPR003593">
    <property type="entry name" value="AAA+_ATPase"/>
</dbReference>
<dbReference type="Pfam" id="PF00158">
    <property type="entry name" value="Sigma54_activat"/>
    <property type="match status" value="1"/>
</dbReference>
<reference evidence="8" key="1">
    <citation type="submission" date="2016-03" db="EMBL/GenBank/DDBJ databases">
        <title>Complete genome sequence of Solimmundus cernigliae, representing a novel lineage of polycyclic aromatic hydrocarbon degraders within the Gammaproteobacteria.</title>
        <authorList>
            <person name="Singleton D.R."/>
            <person name="Dickey A.N."/>
            <person name="Scholl E.H."/>
            <person name="Wright F.A."/>
            <person name="Aitken M.D."/>
        </authorList>
    </citation>
    <scope>NUCLEOTIDE SEQUENCE [LARGE SCALE GENOMIC DNA]</scope>
    <source>
        <strain evidence="8">TR3.2</strain>
    </source>
</reference>
<dbReference type="Gene3D" id="3.40.50.300">
    <property type="entry name" value="P-loop containing nucleotide triphosphate hydrolases"/>
    <property type="match status" value="1"/>
</dbReference>
<dbReference type="Pfam" id="PF25601">
    <property type="entry name" value="AAA_lid_14"/>
    <property type="match status" value="1"/>
</dbReference>
<keyword evidence="2" id="KW-0067">ATP-binding</keyword>
<dbReference type="FunCoup" id="A0A1B1YUZ2">
    <property type="interactions" value="111"/>
</dbReference>
<dbReference type="PANTHER" id="PTHR32071:SF117">
    <property type="entry name" value="PTS-DEPENDENT DIHYDROXYACETONE KINASE OPERON REGULATORY PROTEIN-RELATED"/>
    <property type="match status" value="1"/>
</dbReference>
<evidence type="ECO:0000256" key="5">
    <source>
        <dbReference type="ARBA" id="ARBA00023163"/>
    </source>
</evidence>
<dbReference type="InterPro" id="IPR002078">
    <property type="entry name" value="Sigma_54_int"/>
</dbReference>
<dbReference type="PANTHER" id="PTHR32071">
    <property type="entry name" value="TRANSCRIPTIONAL REGULATORY PROTEIN"/>
    <property type="match status" value="1"/>
</dbReference>
<gene>
    <name evidence="7" type="ORF">PG2T_10720</name>
</gene>
<dbReference type="InterPro" id="IPR027417">
    <property type="entry name" value="P-loop_NTPase"/>
</dbReference>
<dbReference type="STRING" id="1810504.PG2T_10720"/>
<keyword evidence="3" id="KW-0805">Transcription regulation</keyword>
<keyword evidence="4" id="KW-0238">DNA-binding</keyword>
<sequence>MAALIGRAMPVERLELLRCEPRARRFETAAATGRPASAPKAWQCTANDWQTLAREATDGAVLAVDDDNACLPALRPLALQGLGSGRLVGVLREGNGPLLGLAVIEAPQPYSAQHRSDFAALLEPLATLLARDARRRAVERERAAAQAELQSLRGHLGRDSETDTIVGADRGLHTVMQRVAQVARSDSSVLLLGETGSGKEVVARAIHERSRRAGGAFVRVNCGALAPELVDSELFGHEKGSFTGAIGQRRGWFERADGGTLFLDEVGELPLSAQVRLLRVLQDGGLQRVGGEQTLQVDVRIVAATHRDLPAMVAQGAFREDLWYRLAVFPIRIPPLRERRDDIPELAHHFARRACLKLGLPPRLPDARELAQLADYPWPGNVRELATVIERAALLGSGDRLDCAAALGMAAPALPLAAPAGSTGGEFPTLDQAMAAHIRAALARTQGRVEGRRGAARLLAINPHTLRARMRKLGVVPAQHRPADD</sequence>
<dbReference type="GO" id="GO:0003677">
    <property type="term" value="F:DNA binding"/>
    <property type="evidence" value="ECO:0007669"/>
    <property type="project" value="UniProtKB-KW"/>
</dbReference>
<dbReference type="AlphaFoldDB" id="A0A1B1YUZ2"/>
<keyword evidence="1" id="KW-0547">Nucleotide-binding</keyword>
<dbReference type="PROSITE" id="PS50045">
    <property type="entry name" value="SIGMA54_INTERACT_4"/>
    <property type="match status" value="1"/>
</dbReference>
<dbReference type="InterPro" id="IPR025943">
    <property type="entry name" value="Sigma_54_int_dom_ATP-bd_2"/>
</dbReference>
<protein>
    <recommendedName>
        <fullName evidence="6">Sigma-54 factor interaction domain-containing protein</fullName>
    </recommendedName>
</protein>